<evidence type="ECO:0000256" key="3">
    <source>
        <dbReference type="ARBA" id="ARBA00022692"/>
    </source>
</evidence>
<keyword evidence="5 7" id="KW-0472">Membrane</keyword>
<feature type="transmembrane region" description="Helical" evidence="7">
    <location>
        <begin position="322"/>
        <end position="346"/>
    </location>
</feature>
<keyword evidence="11" id="KW-1185">Reference proteome</keyword>
<keyword evidence="4 7" id="KW-1133">Transmembrane helix</keyword>
<evidence type="ECO:0000259" key="8">
    <source>
        <dbReference type="Pfam" id="PF02687"/>
    </source>
</evidence>
<feature type="domain" description="ABC3 transporter permease C-terminal" evidence="8">
    <location>
        <begin position="278"/>
        <end position="400"/>
    </location>
</feature>
<feature type="domain" description="MacB-like periplasmic core" evidence="9">
    <location>
        <begin position="511"/>
        <end position="714"/>
    </location>
</feature>
<dbReference type="Pfam" id="PF12704">
    <property type="entry name" value="MacB_PCD"/>
    <property type="match status" value="2"/>
</dbReference>
<name>A0A6M1QP00_9ACTN</name>
<dbReference type="Pfam" id="PF02687">
    <property type="entry name" value="FtsX"/>
    <property type="match status" value="2"/>
</dbReference>
<feature type="transmembrane region" description="Helical" evidence="7">
    <location>
        <begin position="790"/>
        <end position="816"/>
    </location>
</feature>
<feature type="transmembrane region" description="Helical" evidence="7">
    <location>
        <begin position="373"/>
        <end position="390"/>
    </location>
</feature>
<evidence type="ECO:0000313" key="11">
    <source>
        <dbReference type="Proteomes" id="UP000483261"/>
    </source>
</evidence>
<gene>
    <name evidence="10" type="ORF">G5C66_01345</name>
</gene>
<evidence type="ECO:0000256" key="2">
    <source>
        <dbReference type="ARBA" id="ARBA00022475"/>
    </source>
</evidence>
<reference evidence="10 11" key="1">
    <citation type="submission" date="2020-02" db="EMBL/GenBank/DDBJ databases">
        <title>Whole-genome analyses of novel actinobacteria.</title>
        <authorList>
            <person name="Sahin N."/>
        </authorList>
    </citation>
    <scope>NUCLEOTIDE SEQUENCE [LARGE SCALE GENOMIC DNA]</scope>
    <source>
        <strain evidence="10 11">KC13</strain>
    </source>
</reference>
<dbReference type="AlphaFoldDB" id="A0A6M1QP00"/>
<dbReference type="InterPro" id="IPR050250">
    <property type="entry name" value="Macrolide_Exporter_MacB"/>
</dbReference>
<dbReference type="InterPro" id="IPR025857">
    <property type="entry name" value="MacB_PCD"/>
</dbReference>
<evidence type="ECO:0000256" key="1">
    <source>
        <dbReference type="ARBA" id="ARBA00004651"/>
    </source>
</evidence>
<comment type="caution">
    <text evidence="10">The sequence shown here is derived from an EMBL/GenBank/DDBJ whole genome shotgun (WGS) entry which is preliminary data.</text>
</comment>
<feature type="transmembrane region" description="Helical" evidence="7">
    <location>
        <begin position="836"/>
        <end position="856"/>
    </location>
</feature>
<keyword evidence="3 7" id="KW-0812">Transmembrane</keyword>
<evidence type="ECO:0000256" key="4">
    <source>
        <dbReference type="ARBA" id="ARBA00022989"/>
    </source>
</evidence>
<keyword evidence="2" id="KW-1003">Cell membrane</keyword>
<dbReference type="GO" id="GO:0005886">
    <property type="term" value="C:plasma membrane"/>
    <property type="evidence" value="ECO:0007669"/>
    <property type="project" value="UniProtKB-SubCell"/>
</dbReference>
<comment type="subcellular location">
    <subcellularLocation>
        <location evidence="1">Cell membrane</location>
        <topology evidence="1">Multi-pass membrane protein</topology>
    </subcellularLocation>
</comment>
<sequence length="870" mass="91187">MLRLTLRNLAAHKVRLLMSTLAIVLGVAFLAGVLTFSHGLDRTFSGIINGSTPDGQVRPTNSATATEAAARPGGGSAAMLRPEAIERLRTLPEVARADGVVQGAGLYVLDTDDKLVSSSGAPTLAFNHTGSPNLLGEPMLELHEGRWADTQKEIVLDEGTAEKAGYRVGDSVTLIAPQGETKRRVTLTGIAAFNGGGTAGAQLLVFSTAGAQNLFTEGKDVYSAVSLTAADGVSQKELAAAANTVLPKGFEAVTGDKVVAESEDAIGDFLDVISVFLIVFAVIAVIVGAFIIVNTFSILIAQRSRQLALLRALGASRRQITTSVLFEALVMALVAATIGVLAGWGLAHGLAAAFRQAGLEIASDVLVLTPRTIWISYAVGVCVTLAAALLPSRRAAKVPPVAAMREDTQPPVRSAVLRTSVGLVLLAVGLVLAAMPRIGIPEISLPGGFDVPTSPALWVGVGAGVSILSVAWISAFLGRPVLAALRTVSGTVFGMTGKLAGQNAMRDPRRTGATASALMIGLALVSLIGVLAASMNASITDVVEEQFKPDLVVQSPTFTPFPTSIGDEMETVEGVATVSRSQIAQAVVGKLDLQNPKKNEAAFLFGVDEHLSKIYDLEVLEGSDDVKPGQVLVTDEVAKEHKWRLGDRIDLTVRSGRQLHPQISGIIAESQVTGEITVRIEDLVAAKVPREDASLSIVLARGADPAVVHDRLDKLVEDRPVVAVQDKDEFAESIKGQVNQLLYMIYGLLALAIVIAVIGIVNTLGLSVIERTREIGLLRAIGLSRGQLRRMITLESVTIAVLGAVLGLALGVLFGVLLRDALRDDLTSLWVPLDQLAVFLGIAVVVGVLAALLPAIRAGREDVLKAIATE</sequence>
<evidence type="ECO:0000313" key="10">
    <source>
        <dbReference type="EMBL" id="NGN91383.1"/>
    </source>
</evidence>
<dbReference type="GO" id="GO:0022857">
    <property type="term" value="F:transmembrane transporter activity"/>
    <property type="evidence" value="ECO:0007669"/>
    <property type="project" value="TreeGrafter"/>
</dbReference>
<evidence type="ECO:0000259" key="9">
    <source>
        <dbReference type="Pfam" id="PF12704"/>
    </source>
</evidence>
<proteinExistence type="inferred from homology"/>
<feature type="transmembrane region" description="Helical" evidence="7">
    <location>
        <begin position="415"/>
        <end position="435"/>
    </location>
</feature>
<feature type="domain" description="MacB-like periplasmic core" evidence="9">
    <location>
        <begin position="17"/>
        <end position="243"/>
    </location>
</feature>
<evidence type="ECO:0000256" key="7">
    <source>
        <dbReference type="SAM" id="Phobius"/>
    </source>
</evidence>
<dbReference type="Proteomes" id="UP000483261">
    <property type="component" value="Unassembled WGS sequence"/>
</dbReference>
<protein>
    <submittedName>
        <fullName evidence="10">ABC transporter permease</fullName>
    </submittedName>
</protein>
<feature type="transmembrane region" description="Helical" evidence="7">
    <location>
        <begin position="515"/>
        <end position="535"/>
    </location>
</feature>
<feature type="transmembrane region" description="Helical" evidence="7">
    <location>
        <begin position="743"/>
        <end position="769"/>
    </location>
</feature>
<comment type="similarity">
    <text evidence="6">Belongs to the ABC-4 integral membrane protein family.</text>
</comment>
<evidence type="ECO:0000256" key="6">
    <source>
        <dbReference type="ARBA" id="ARBA00038076"/>
    </source>
</evidence>
<dbReference type="EMBL" id="JAALAA010000001">
    <property type="protein sequence ID" value="NGN91383.1"/>
    <property type="molecule type" value="Genomic_DNA"/>
</dbReference>
<dbReference type="PANTHER" id="PTHR30572:SF4">
    <property type="entry name" value="ABC TRANSPORTER PERMEASE YTRF"/>
    <property type="match status" value="1"/>
</dbReference>
<dbReference type="PANTHER" id="PTHR30572">
    <property type="entry name" value="MEMBRANE COMPONENT OF TRANSPORTER-RELATED"/>
    <property type="match status" value="1"/>
</dbReference>
<feature type="transmembrane region" description="Helical" evidence="7">
    <location>
        <begin position="275"/>
        <end position="301"/>
    </location>
</feature>
<dbReference type="InterPro" id="IPR003838">
    <property type="entry name" value="ABC3_permease_C"/>
</dbReference>
<organism evidence="10 11">
    <name type="scientific">Nocardioides turkmenicus</name>
    <dbReference type="NCBI Taxonomy" id="2711220"/>
    <lineage>
        <taxon>Bacteria</taxon>
        <taxon>Bacillati</taxon>
        <taxon>Actinomycetota</taxon>
        <taxon>Actinomycetes</taxon>
        <taxon>Propionibacteriales</taxon>
        <taxon>Nocardioidaceae</taxon>
        <taxon>Nocardioides</taxon>
    </lineage>
</organism>
<evidence type="ECO:0000256" key="5">
    <source>
        <dbReference type="ARBA" id="ARBA00023136"/>
    </source>
</evidence>
<feature type="transmembrane region" description="Helical" evidence="7">
    <location>
        <begin position="455"/>
        <end position="477"/>
    </location>
</feature>
<accession>A0A6M1QP00</accession>
<feature type="domain" description="ABC3 transporter permease C-terminal" evidence="8">
    <location>
        <begin position="748"/>
        <end position="860"/>
    </location>
</feature>